<evidence type="ECO:0000313" key="2">
    <source>
        <dbReference type="EMBL" id="MFC7324913.1"/>
    </source>
</evidence>
<comment type="caution">
    <text evidence="2">The sequence shown here is derived from an EMBL/GenBank/DDBJ whole genome shotgun (WGS) entry which is preliminary data.</text>
</comment>
<dbReference type="EMBL" id="JBHTBL010000008">
    <property type="protein sequence ID" value="MFC7324913.1"/>
    <property type="molecule type" value="Genomic_DNA"/>
</dbReference>
<gene>
    <name evidence="2" type="ORF">ACFQMF_10010</name>
</gene>
<keyword evidence="3" id="KW-1185">Reference proteome</keyword>
<reference evidence="2 3" key="1">
    <citation type="journal article" date="2019" name="Int. J. Syst. Evol. Microbiol.">
        <title>The Global Catalogue of Microorganisms (GCM) 10K type strain sequencing project: providing services to taxonomists for standard genome sequencing and annotation.</title>
        <authorList>
            <consortium name="The Broad Institute Genomics Platform"/>
            <consortium name="The Broad Institute Genome Sequencing Center for Infectious Disease"/>
            <person name="Wu L."/>
            <person name="Ma J."/>
        </authorList>
    </citation>
    <scope>NUCLEOTIDE SEQUENCE [LARGE SCALE GENOMIC DNA]</scope>
    <source>
        <strain evidence="2 3">CGMCC 1.12554</strain>
    </source>
</reference>
<feature type="transmembrane region" description="Helical" evidence="1">
    <location>
        <begin position="89"/>
        <end position="108"/>
    </location>
</feature>
<dbReference type="AlphaFoldDB" id="A0ABD6ALR8"/>
<evidence type="ECO:0000313" key="3">
    <source>
        <dbReference type="Proteomes" id="UP001596545"/>
    </source>
</evidence>
<keyword evidence="1" id="KW-0812">Transmembrane</keyword>
<feature type="transmembrane region" description="Helical" evidence="1">
    <location>
        <begin position="114"/>
        <end position="131"/>
    </location>
</feature>
<feature type="transmembrane region" description="Helical" evidence="1">
    <location>
        <begin position="55"/>
        <end position="77"/>
    </location>
</feature>
<name>A0ABD6ALR8_9EURY</name>
<keyword evidence="1" id="KW-0472">Membrane</keyword>
<accession>A0ABD6ALR8</accession>
<dbReference type="Proteomes" id="UP001596545">
    <property type="component" value="Unassembled WGS sequence"/>
</dbReference>
<evidence type="ECO:0000256" key="1">
    <source>
        <dbReference type="SAM" id="Phobius"/>
    </source>
</evidence>
<organism evidence="2 3">
    <name type="scientific">Halorubrum rutilum</name>
    <dbReference type="NCBI Taxonomy" id="1364933"/>
    <lineage>
        <taxon>Archaea</taxon>
        <taxon>Methanobacteriati</taxon>
        <taxon>Methanobacteriota</taxon>
        <taxon>Stenosarchaea group</taxon>
        <taxon>Halobacteria</taxon>
        <taxon>Halobacteriales</taxon>
        <taxon>Haloferacaceae</taxon>
        <taxon>Halorubrum</taxon>
    </lineage>
</organism>
<sequence>MRLRGRPLSHWLLLAALGQLAARAAVGGVALVVDPSGGLVNASPAPLAATPVDDFLLPGVLLLLLFGVCPLVAGYGVNAGRSWGRATAVAVGVALAIWVGVETVLGFARPTRGLNLATAVAVAALAAVPLARS</sequence>
<protein>
    <recommendedName>
        <fullName evidence="4">TIGR04206 family protein</fullName>
    </recommendedName>
</protein>
<dbReference type="RefSeq" id="WP_256409108.1">
    <property type="nucleotide sequence ID" value="NZ_JANHDN010000004.1"/>
</dbReference>
<evidence type="ECO:0008006" key="4">
    <source>
        <dbReference type="Google" id="ProtNLM"/>
    </source>
</evidence>
<keyword evidence="1" id="KW-1133">Transmembrane helix</keyword>
<proteinExistence type="predicted"/>